<evidence type="ECO:0000313" key="3">
    <source>
        <dbReference type="Proteomes" id="UP000238479"/>
    </source>
</evidence>
<comment type="caution">
    <text evidence="2">The sequence shown here is derived from an EMBL/GenBank/DDBJ whole genome shotgun (WGS) entry which is preliminary data.</text>
</comment>
<evidence type="ECO:0000259" key="1">
    <source>
        <dbReference type="PROSITE" id="PS50053"/>
    </source>
</evidence>
<evidence type="ECO:0000313" key="2">
    <source>
        <dbReference type="EMBL" id="PRQ49202.1"/>
    </source>
</evidence>
<dbReference type="STRING" id="74649.A0A2P6RRZ0"/>
<dbReference type="AlphaFoldDB" id="A0A2P6RRZ0"/>
<sequence length="61" mass="7118">MHLVLRLSDLQEINVRTNCGKEFTFHVERGKDVGYVKQKIAKNSKEFVDLEEQEVVLDGKR</sequence>
<organism evidence="2 3">
    <name type="scientific">Rosa chinensis</name>
    <name type="common">China rose</name>
    <dbReference type="NCBI Taxonomy" id="74649"/>
    <lineage>
        <taxon>Eukaryota</taxon>
        <taxon>Viridiplantae</taxon>
        <taxon>Streptophyta</taxon>
        <taxon>Embryophyta</taxon>
        <taxon>Tracheophyta</taxon>
        <taxon>Spermatophyta</taxon>
        <taxon>Magnoliopsida</taxon>
        <taxon>eudicotyledons</taxon>
        <taxon>Gunneridae</taxon>
        <taxon>Pentapetalae</taxon>
        <taxon>rosids</taxon>
        <taxon>fabids</taxon>
        <taxon>Rosales</taxon>
        <taxon>Rosaceae</taxon>
        <taxon>Rosoideae</taxon>
        <taxon>Rosoideae incertae sedis</taxon>
        <taxon>Rosa</taxon>
    </lineage>
</organism>
<dbReference type="InterPro" id="IPR029071">
    <property type="entry name" value="Ubiquitin-like_domsf"/>
</dbReference>
<dbReference type="Pfam" id="PF00240">
    <property type="entry name" value="ubiquitin"/>
    <property type="match status" value="1"/>
</dbReference>
<accession>A0A2P6RRZ0</accession>
<dbReference type="Proteomes" id="UP000238479">
    <property type="component" value="Chromosome 2"/>
</dbReference>
<gene>
    <name evidence="2" type="ORF">RchiOBHm_Chr2g0119281</name>
</gene>
<keyword evidence="2" id="KW-0808">Transferase</keyword>
<name>A0A2P6RRZ0_ROSCH</name>
<reference evidence="2 3" key="1">
    <citation type="journal article" date="2018" name="Nat. Genet.">
        <title>The Rosa genome provides new insights in the design of modern roses.</title>
        <authorList>
            <person name="Bendahmane M."/>
        </authorList>
    </citation>
    <scope>NUCLEOTIDE SEQUENCE [LARGE SCALE GENOMIC DNA]</scope>
    <source>
        <strain evidence="3">cv. Old Blush</strain>
    </source>
</reference>
<keyword evidence="2" id="KW-0418">Kinase</keyword>
<dbReference type="Gramene" id="PRQ49202">
    <property type="protein sequence ID" value="PRQ49202"/>
    <property type="gene ID" value="RchiOBHm_Chr2g0119281"/>
</dbReference>
<feature type="domain" description="Ubiquitin-like" evidence="1">
    <location>
        <begin position="11"/>
        <end position="61"/>
    </location>
</feature>
<keyword evidence="3" id="KW-1185">Reference proteome</keyword>
<proteinExistence type="predicted"/>
<dbReference type="PROSITE" id="PS50053">
    <property type="entry name" value="UBIQUITIN_2"/>
    <property type="match status" value="1"/>
</dbReference>
<dbReference type="SUPFAM" id="SSF54236">
    <property type="entry name" value="Ubiquitin-like"/>
    <property type="match status" value="1"/>
</dbReference>
<dbReference type="InterPro" id="IPR000626">
    <property type="entry name" value="Ubiquitin-like_dom"/>
</dbReference>
<protein>
    <submittedName>
        <fullName evidence="2">Putative 1-phosphatidylinositol 4-kinase</fullName>
        <ecNumber evidence="2">2.7.1.67</ecNumber>
    </submittedName>
</protein>
<dbReference type="GO" id="GO:0004430">
    <property type="term" value="F:1-phosphatidylinositol 4-kinase activity"/>
    <property type="evidence" value="ECO:0007669"/>
    <property type="project" value="UniProtKB-EC"/>
</dbReference>
<dbReference type="Gene3D" id="3.10.20.90">
    <property type="entry name" value="Phosphatidylinositol 3-kinase Catalytic Subunit, Chain A, domain 1"/>
    <property type="match status" value="1"/>
</dbReference>
<dbReference type="EMBL" id="PDCK01000040">
    <property type="protein sequence ID" value="PRQ49202.1"/>
    <property type="molecule type" value="Genomic_DNA"/>
</dbReference>
<dbReference type="EC" id="2.7.1.67" evidence="2"/>